<dbReference type="Proteomes" id="UP000054717">
    <property type="component" value="Unassembled WGS sequence"/>
</dbReference>
<dbReference type="AlphaFoldDB" id="A0A158K3E4"/>
<protein>
    <submittedName>
        <fullName evidence="1">Uncharacterized protein</fullName>
    </submittedName>
</protein>
<organism evidence="1 2">
    <name type="scientific">Caballeronia telluris</name>
    <dbReference type="NCBI Taxonomy" id="326475"/>
    <lineage>
        <taxon>Bacteria</taxon>
        <taxon>Pseudomonadati</taxon>
        <taxon>Pseudomonadota</taxon>
        <taxon>Betaproteobacteria</taxon>
        <taxon>Burkholderiales</taxon>
        <taxon>Burkholderiaceae</taxon>
        <taxon>Caballeronia</taxon>
    </lineage>
</organism>
<proteinExistence type="predicted"/>
<keyword evidence="2" id="KW-1185">Reference proteome</keyword>
<dbReference type="RefSeq" id="WP_159462943.1">
    <property type="nucleotide sequence ID" value="NZ_FCNZ02000026.1"/>
</dbReference>
<reference evidence="1" key="1">
    <citation type="submission" date="2016-01" db="EMBL/GenBank/DDBJ databases">
        <authorList>
            <person name="Peeters Charlotte."/>
        </authorList>
    </citation>
    <scope>NUCLEOTIDE SEQUENCE</scope>
    <source>
        <strain evidence="1">LMG 22936</strain>
    </source>
</reference>
<gene>
    <name evidence="1" type="ORF">AWB66_05241</name>
</gene>
<name>A0A158K3E4_9BURK</name>
<evidence type="ECO:0000313" key="2">
    <source>
        <dbReference type="Proteomes" id="UP000054717"/>
    </source>
</evidence>
<dbReference type="EMBL" id="FCNZ02000026">
    <property type="protein sequence ID" value="SAL75648.1"/>
    <property type="molecule type" value="Genomic_DNA"/>
</dbReference>
<accession>A0A158K3E4</accession>
<evidence type="ECO:0000313" key="1">
    <source>
        <dbReference type="EMBL" id="SAL75648.1"/>
    </source>
</evidence>
<comment type="caution">
    <text evidence="1">The sequence shown here is derived from an EMBL/GenBank/DDBJ whole genome shotgun (WGS) entry which is preliminary data.</text>
</comment>
<sequence>MNTPLMFALAMLLVLIAVPATRELLRAYRDDAAKKRLVPIRIESRSDVRRPRDY</sequence>